<accession>A0A8S9YA09</accession>
<dbReference type="OrthoDB" id="10685308at2759"/>
<evidence type="ECO:0000313" key="2">
    <source>
        <dbReference type="EMBL" id="KAF6216385.1"/>
    </source>
</evidence>
<protein>
    <submittedName>
        <fullName evidence="2">Uncharacterized protein</fullName>
    </submittedName>
</protein>
<proteinExistence type="predicted"/>
<gene>
    <name evidence="2" type="ORF">GE061_000727</name>
</gene>
<dbReference type="EMBL" id="WIXP02000001">
    <property type="protein sequence ID" value="KAF6216385.1"/>
    <property type="molecule type" value="Genomic_DNA"/>
</dbReference>
<dbReference type="Proteomes" id="UP000466442">
    <property type="component" value="Linkage Group LG1"/>
</dbReference>
<sequence>MERDVGRAKKKIKVVPKARKAFQVKYEGQPLPLEFVVATREKFEKFIVTNNLLRSCEEEYLEVLEKKFTSSKEVDVKSKDGHMVLKWAAFSSVDKMFFFGDDLLCLMNGSYVQVIENVDSTNPKHKTWNLFNAHSAAELIEGNKSPRSFTIQAVAGCPYTPTIAYVISNSPIIHIMTYPQMSRMASLRSFNEMGDYIELHFGIGECLYGLRGHPGNVVEVWSLRSRSILVSIPGSFYSNRAIMKLSPISYTMVTIDKGCQDVVRWTLHCASPSDLLAYPQAVNLVPVCSTSIVDASFTHEDDLYLLTHEGEIYYHFKVIRKAYCELESVTTIGDDPKVAINSRASFFKIGTLVRDTTLIAVLNAEGLSTAKWNIEMLGAHEEFKGLIRDVTMMRHHVIAVERRRILVIGLEDGIMESLKEVSKASIISSTQEGLEALNLYVRRYRDLFEDKNIGKSAQHRRPYPPGIVKGVREYLYNFYKSSATVIEEASARGILLYCTDLVTISYGFERCITPRWFRNAGPAAELTALTVHARKRGADEDFDRQKLDLNKKISEAVQNFAAHFIKGRKSQIEESADTVLEEDDRTDNALIRMETALGADADIFIKKEIENIGGTAAIESAPEEGVNVDSGDESSNGDQIPDASNDGTEEERLSTDSCSSGSTFDLPCEEDFQPGVRSSYLIRLLERKEAKKSRKFEMKDGMLKCYNHFSANVKAFITKFHGSSSHEFLHIFPLCFTPDETDSVFTNHQQFLCSRQDFEGESARFTIEPLKPISPLMIPLESPGFRQLDDCVQRPLDKIEICPAVWKGSDKLSSLVEWVSVSE</sequence>
<name>A0A8S9YA09_APOLU</name>
<feature type="region of interest" description="Disordered" evidence="1">
    <location>
        <begin position="616"/>
        <end position="662"/>
    </location>
</feature>
<dbReference type="AlphaFoldDB" id="A0A8S9YA09"/>
<comment type="caution">
    <text evidence="2">The sequence shown here is derived from an EMBL/GenBank/DDBJ whole genome shotgun (WGS) entry which is preliminary data.</text>
</comment>
<evidence type="ECO:0000256" key="1">
    <source>
        <dbReference type="SAM" id="MobiDB-lite"/>
    </source>
</evidence>
<reference evidence="2" key="1">
    <citation type="journal article" date="2021" name="Mol. Ecol. Resour.">
        <title>Apolygus lucorum genome provides insights into omnivorousness and mesophyll feeding.</title>
        <authorList>
            <person name="Liu Y."/>
            <person name="Liu H."/>
            <person name="Wang H."/>
            <person name="Huang T."/>
            <person name="Liu B."/>
            <person name="Yang B."/>
            <person name="Yin L."/>
            <person name="Li B."/>
            <person name="Zhang Y."/>
            <person name="Zhang S."/>
            <person name="Jiang F."/>
            <person name="Zhang X."/>
            <person name="Ren Y."/>
            <person name="Wang B."/>
            <person name="Wang S."/>
            <person name="Lu Y."/>
            <person name="Wu K."/>
            <person name="Fan W."/>
            <person name="Wang G."/>
        </authorList>
    </citation>
    <scope>NUCLEOTIDE SEQUENCE</scope>
    <source>
        <strain evidence="2">12Hb</strain>
    </source>
</reference>
<keyword evidence="3" id="KW-1185">Reference proteome</keyword>
<evidence type="ECO:0000313" key="3">
    <source>
        <dbReference type="Proteomes" id="UP000466442"/>
    </source>
</evidence>
<organism evidence="2 3">
    <name type="scientific">Apolygus lucorum</name>
    <name type="common">Small green plant bug</name>
    <name type="synonym">Lygocoris lucorum</name>
    <dbReference type="NCBI Taxonomy" id="248454"/>
    <lineage>
        <taxon>Eukaryota</taxon>
        <taxon>Metazoa</taxon>
        <taxon>Ecdysozoa</taxon>
        <taxon>Arthropoda</taxon>
        <taxon>Hexapoda</taxon>
        <taxon>Insecta</taxon>
        <taxon>Pterygota</taxon>
        <taxon>Neoptera</taxon>
        <taxon>Paraneoptera</taxon>
        <taxon>Hemiptera</taxon>
        <taxon>Heteroptera</taxon>
        <taxon>Panheteroptera</taxon>
        <taxon>Cimicomorpha</taxon>
        <taxon>Miridae</taxon>
        <taxon>Mirini</taxon>
        <taxon>Apolygus</taxon>
    </lineage>
</organism>